<dbReference type="InterPro" id="IPR002530">
    <property type="entry name" value="Zein"/>
</dbReference>
<evidence type="ECO:0000256" key="1">
    <source>
        <dbReference type="ARBA" id="ARBA00005777"/>
    </source>
</evidence>
<dbReference type="OrthoDB" id="696312at2759"/>
<protein>
    <submittedName>
        <fullName evidence="5">Uncharacterized protein</fullName>
    </submittedName>
</protein>
<dbReference type="EMBL" id="CAJGYO010000009">
    <property type="protein sequence ID" value="CAD6253154.1"/>
    <property type="molecule type" value="Genomic_DNA"/>
</dbReference>
<dbReference type="GO" id="GO:0045735">
    <property type="term" value="F:nutrient reservoir activity"/>
    <property type="evidence" value="ECO:0007669"/>
    <property type="project" value="UniProtKB-KW"/>
</dbReference>
<keyword evidence="3" id="KW-0708">Seed storage protein</keyword>
<keyword evidence="2" id="KW-0758">Storage protein</keyword>
<feature type="signal peptide" evidence="4">
    <location>
        <begin position="1"/>
        <end position="21"/>
    </location>
</feature>
<evidence type="ECO:0000256" key="2">
    <source>
        <dbReference type="ARBA" id="ARBA00022761"/>
    </source>
</evidence>
<organism evidence="5 6">
    <name type="scientific">Miscanthus lutarioriparius</name>
    <dbReference type="NCBI Taxonomy" id="422564"/>
    <lineage>
        <taxon>Eukaryota</taxon>
        <taxon>Viridiplantae</taxon>
        <taxon>Streptophyta</taxon>
        <taxon>Embryophyta</taxon>
        <taxon>Tracheophyta</taxon>
        <taxon>Spermatophyta</taxon>
        <taxon>Magnoliopsida</taxon>
        <taxon>Liliopsida</taxon>
        <taxon>Poales</taxon>
        <taxon>Poaceae</taxon>
        <taxon>PACMAD clade</taxon>
        <taxon>Panicoideae</taxon>
        <taxon>Andropogonodae</taxon>
        <taxon>Andropogoneae</taxon>
        <taxon>Saccharinae</taxon>
        <taxon>Miscanthus</taxon>
    </lineage>
</organism>
<comment type="similarity">
    <text evidence="1">Belongs to the zein family.</text>
</comment>
<accession>A0A811Q4K5</accession>
<dbReference type="PANTHER" id="PTHR48199">
    <property type="entry name" value="ALPHA KAFIRIN"/>
    <property type="match status" value="1"/>
</dbReference>
<feature type="chain" id="PRO_5032480335" evidence="4">
    <location>
        <begin position="22"/>
        <end position="167"/>
    </location>
</feature>
<comment type="caution">
    <text evidence="5">The sequence shown here is derived from an EMBL/GenBank/DDBJ whole genome shotgun (WGS) entry which is preliminary data.</text>
</comment>
<sequence>MAAKIFALLALLALSVSAATAFIIPQCSPVTAVGYEHPIVRAYRLQQRLATATATVPASASQLSVAKPCRLLPPTATATSIQPTGWGERAAYLQQQQPLPFTQSAVATAAAYHQQQQLLPVHPSALANPLAAAFLQQQQQQLQPFDLMSLRNPALSWQQPIVGGAIF</sequence>
<evidence type="ECO:0000256" key="4">
    <source>
        <dbReference type="SAM" id="SignalP"/>
    </source>
</evidence>
<dbReference type="Pfam" id="PF01559">
    <property type="entry name" value="Zein"/>
    <property type="match status" value="2"/>
</dbReference>
<dbReference type="Proteomes" id="UP000604825">
    <property type="component" value="Unassembled WGS sequence"/>
</dbReference>
<dbReference type="AlphaFoldDB" id="A0A811Q4K5"/>
<proteinExistence type="inferred from homology"/>
<gene>
    <name evidence="5" type="ORF">NCGR_LOCUS36790</name>
</gene>
<name>A0A811Q4K5_9POAL</name>
<evidence type="ECO:0000313" key="6">
    <source>
        <dbReference type="Proteomes" id="UP000604825"/>
    </source>
</evidence>
<keyword evidence="6" id="KW-1185">Reference proteome</keyword>
<dbReference type="InterPro" id="IPR051529">
    <property type="entry name" value="Seed_Storage_Prolamin"/>
</dbReference>
<reference evidence="5" key="1">
    <citation type="submission" date="2020-10" db="EMBL/GenBank/DDBJ databases">
        <authorList>
            <person name="Han B."/>
            <person name="Lu T."/>
            <person name="Zhao Q."/>
            <person name="Huang X."/>
            <person name="Zhao Y."/>
        </authorList>
    </citation>
    <scope>NUCLEOTIDE SEQUENCE</scope>
</reference>
<evidence type="ECO:0000313" key="5">
    <source>
        <dbReference type="EMBL" id="CAD6253154.1"/>
    </source>
</evidence>
<keyword evidence="4" id="KW-0732">Signal</keyword>
<dbReference type="PANTHER" id="PTHR48199:SF1">
    <property type="entry name" value="ALPHA KAFIRIN"/>
    <property type="match status" value="1"/>
</dbReference>
<evidence type="ECO:0000256" key="3">
    <source>
        <dbReference type="ARBA" id="ARBA00023129"/>
    </source>
</evidence>